<dbReference type="Pfam" id="PF22124">
    <property type="entry name" value="Glyco_hydro_95_cat"/>
    <property type="match status" value="1"/>
</dbReference>
<name>A0A1T4NJ91_9FIRM</name>
<evidence type="ECO:0000313" key="4">
    <source>
        <dbReference type="Proteomes" id="UP000190657"/>
    </source>
</evidence>
<dbReference type="InterPro" id="IPR054363">
    <property type="entry name" value="GH95_cat"/>
</dbReference>
<gene>
    <name evidence="3" type="ORF">SAMN02745114_01615</name>
</gene>
<dbReference type="OrthoDB" id="9802600at2"/>
<keyword evidence="4" id="KW-1185">Reference proteome</keyword>
<dbReference type="Pfam" id="PF14498">
    <property type="entry name" value="Glyco_hyd_65N_2"/>
    <property type="match status" value="1"/>
</dbReference>
<dbReference type="PANTHER" id="PTHR31084:SF0">
    <property type="entry name" value="ALPHA-L-FUCOSIDASE 2"/>
    <property type="match status" value="1"/>
</dbReference>
<evidence type="ECO:0000259" key="1">
    <source>
        <dbReference type="Pfam" id="PF14498"/>
    </source>
</evidence>
<dbReference type="InterPro" id="IPR016518">
    <property type="entry name" value="Alpha-L-fucosidase"/>
</dbReference>
<dbReference type="Gene3D" id="1.50.10.10">
    <property type="match status" value="1"/>
</dbReference>
<dbReference type="PIRSF" id="PIRSF007663">
    <property type="entry name" value="UCP007663"/>
    <property type="match status" value="1"/>
</dbReference>
<dbReference type="AlphaFoldDB" id="A0A1T4NJ91"/>
<reference evidence="3 4" key="1">
    <citation type="submission" date="2017-02" db="EMBL/GenBank/DDBJ databases">
        <authorList>
            <person name="Peterson S.W."/>
        </authorList>
    </citation>
    <scope>NUCLEOTIDE SEQUENCE [LARGE SCALE GENOMIC DNA]</scope>
    <source>
        <strain evidence="3 4">ATCC 51222</strain>
    </source>
</reference>
<evidence type="ECO:0000313" key="3">
    <source>
        <dbReference type="EMBL" id="SJZ79185.1"/>
    </source>
</evidence>
<dbReference type="STRING" id="290054.SAMN02745114_01615"/>
<sequence length="694" mass="78722">MKNILFYKKKAKAWEEALPVGNGRIGAMVFGNLKTERIALNEDSLWSGYPKDLNKKDAGKYLEPLRKAILSGDHKTAKEIANRDFHGHWSEAYLPFGDLNIEYSKTSRKGYERTLDLEKGVSTTKNDLLTQTVFVSHPAQLLVVNVKANEPISARIQLFSKLHHKCYTDEDMLVIEGKAPEICMPPYYNTGNVFDYGEGGMSFAGAVKVLGTARFDDDAIVITNQTEFTLLVSLATNFVDFKSMPEGDPLEKAKEYFVNIRPYGELLREHTDDFSALFSRVDVDFGSERADVPTDKRLKQFKKGADDNNLIALLFQYGRYLTICCSRSGTQAMTLQGIFNPHLRAPWSSSYTTNINTEMNYWCTDICNLSECFDPFFEQVKKMCINGEVTAKDYYNCTGSVAHHNSDIWGASYPAGDPIGKTDAESYAYWQSSLPWMLNEVFEHYRYTKDELLFEEMKPYFEKVLNFYKDYLFEFEGNLVTCPSSSPENTFNDNGQRGCLTYMPTMDIGILQEFFQNCNELGFDTPEIPSIPIGSDGRINEWAKEYDETEVTHRHVSHLYCVYPSAVEQPNEVREAAKKSLLKRGFDGTGWALGWKVCLWARLDEAENALKLIKNQLRPINPRGLKRPGGGSYPNMFDAHPPFQIDGNFGVSAGIAEMLVRGAIPKEWSGYAKGIKRKDGTELNIKFDKGEIYE</sequence>
<dbReference type="GO" id="GO:0004560">
    <property type="term" value="F:alpha-L-fucosidase activity"/>
    <property type="evidence" value="ECO:0007669"/>
    <property type="project" value="InterPro"/>
</dbReference>
<feature type="domain" description="Glycosyl hydrolase family 95 N-terminal" evidence="1">
    <location>
        <begin position="5"/>
        <end position="239"/>
    </location>
</feature>
<dbReference type="RefSeq" id="WP_078769048.1">
    <property type="nucleotide sequence ID" value="NZ_FUWW01000023.1"/>
</dbReference>
<dbReference type="InterPro" id="IPR027414">
    <property type="entry name" value="GH95_N_dom"/>
</dbReference>
<evidence type="ECO:0000259" key="2">
    <source>
        <dbReference type="Pfam" id="PF22124"/>
    </source>
</evidence>
<dbReference type="InterPro" id="IPR008928">
    <property type="entry name" value="6-hairpin_glycosidase_sf"/>
</dbReference>
<organism evidence="3 4">
    <name type="scientific">Eubacterium coprostanoligenes</name>
    <dbReference type="NCBI Taxonomy" id="290054"/>
    <lineage>
        <taxon>Bacteria</taxon>
        <taxon>Bacillati</taxon>
        <taxon>Bacillota</taxon>
        <taxon>Clostridia</taxon>
        <taxon>Eubacteriales</taxon>
        <taxon>Eubacteriaceae</taxon>
        <taxon>Eubacterium</taxon>
    </lineage>
</organism>
<accession>A0A1T4NJ91</accession>
<proteinExistence type="predicted"/>
<feature type="domain" description="Glycosyl hydrolase family 95 catalytic" evidence="2">
    <location>
        <begin position="263"/>
        <end position="659"/>
    </location>
</feature>
<protein>
    <submittedName>
        <fullName evidence="3">Alpha-L-fucosidase 2</fullName>
    </submittedName>
</protein>
<dbReference type="SUPFAM" id="SSF48208">
    <property type="entry name" value="Six-hairpin glycosidases"/>
    <property type="match status" value="1"/>
</dbReference>
<dbReference type="InterPro" id="IPR012341">
    <property type="entry name" value="6hp_glycosidase-like_sf"/>
</dbReference>
<dbReference type="EMBL" id="FUWW01000023">
    <property type="protein sequence ID" value="SJZ79185.1"/>
    <property type="molecule type" value="Genomic_DNA"/>
</dbReference>
<dbReference type="PANTHER" id="PTHR31084">
    <property type="entry name" value="ALPHA-L-FUCOSIDASE 2"/>
    <property type="match status" value="1"/>
</dbReference>
<dbReference type="GO" id="GO:0005975">
    <property type="term" value="P:carbohydrate metabolic process"/>
    <property type="evidence" value="ECO:0007669"/>
    <property type="project" value="InterPro"/>
</dbReference>
<dbReference type="Proteomes" id="UP000190657">
    <property type="component" value="Unassembled WGS sequence"/>
</dbReference>